<reference evidence="4 5" key="1">
    <citation type="submission" date="2018-02" db="EMBL/GenBank/DDBJ databases">
        <title>The genomes of Aspergillus section Nigri reveals drivers in fungal speciation.</title>
        <authorList>
            <consortium name="DOE Joint Genome Institute"/>
            <person name="Vesth T.C."/>
            <person name="Nybo J."/>
            <person name="Theobald S."/>
            <person name="Brandl J."/>
            <person name="Frisvad J.C."/>
            <person name="Nielsen K.F."/>
            <person name="Lyhne E.K."/>
            <person name="Kogle M.E."/>
            <person name="Kuo A."/>
            <person name="Riley R."/>
            <person name="Clum A."/>
            <person name="Nolan M."/>
            <person name="Lipzen A."/>
            <person name="Salamov A."/>
            <person name="Henrissat B."/>
            <person name="Wiebenga A."/>
            <person name="De vries R.P."/>
            <person name="Grigoriev I.V."/>
            <person name="Mortensen U.H."/>
            <person name="Andersen M.R."/>
            <person name="Baker S.E."/>
        </authorList>
    </citation>
    <scope>NUCLEOTIDE SEQUENCE [LARGE SCALE GENOMIC DNA]</scope>
    <source>
        <strain evidence="4 5">CBS 707.79</strain>
    </source>
</reference>
<dbReference type="PROSITE" id="PS50181">
    <property type="entry name" value="FBOX"/>
    <property type="match status" value="1"/>
</dbReference>
<dbReference type="SUPFAM" id="SSF48452">
    <property type="entry name" value="TPR-like"/>
    <property type="match status" value="1"/>
</dbReference>
<dbReference type="InterPro" id="IPR011990">
    <property type="entry name" value="TPR-like_helical_dom_sf"/>
</dbReference>
<dbReference type="InterPro" id="IPR032675">
    <property type="entry name" value="LRR_dom_sf"/>
</dbReference>
<keyword evidence="2" id="KW-0802">TPR repeat</keyword>
<dbReference type="AlphaFoldDB" id="A0A319DIZ2"/>
<dbReference type="SUPFAM" id="SSF81383">
    <property type="entry name" value="F-box domain"/>
    <property type="match status" value="1"/>
</dbReference>
<dbReference type="PANTHER" id="PTHR22904:SF523">
    <property type="entry name" value="STRESS-INDUCED-PHOSPHOPROTEIN 1"/>
    <property type="match status" value="1"/>
</dbReference>
<evidence type="ECO:0000313" key="4">
    <source>
        <dbReference type="EMBL" id="PYH97510.1"/>
    </source>
</evidence>
<name>A0A319DIZ2_9EURO</name>
<feature type="domain" description="F-box" evidence="3">
    <location>
        <begin position="135"/>
        <end position="181"/>
    </location>
</feature>
<dbReference type="EMBL" id="KZ825823">
    <property type="protein sequence ID" value="PYH97510.1"/>
    <property type="molecule type" value="Genomic_DNA"/>
</dbReference>
<dbReference type="Pfam" id="PF12937">
    <property type="entry name" value="F-box-like"/>
    <property type="match status" value="1"/>
</dbReference>
<organism evidence="4 5">
    <name type="scientific">Aspergillus ellipticus CBS 707.79</name>
    <dbReference type="NCBI Taxonomy" id="1448320"/>
    <lineage>
        <taxon>Eukaryota</taxon>
        <taxon>Fungi</taxon>
        <taxon>Dikarya</taxon>
        <taxon>Ascomycota</taxon>
        <taxon>Pezizomycotina</taxon>
        <taxon>Eurotiomycetes</taxon>
        <taxon>Eurotiomycetidae</taxon>
        <taxon>Eurotiales</taxon>
        <taxon>Aspergillaceae</taxon>
        <taxon>Aspergillus</taxon>
        <taxon>Aspergillus subgen. Circumdati</taxon>
    </lineage>
</organism>
<keyword evidence="1" id="KW-0677">Repeat</keyword>
<keyword evidence="5" id="KW-1185">Reference proteome</keyword>
<evidence type="ECO:0000256" key="2">
    <source>
        <dbReference type="ARBA" id="ARBA00022803"/>
    </source>
</evidence>
<evidence type="ECO:0000313" key="5">
    <source>
        <dbReference type="Proteomes" id="UP000247810"/>
    </source>
</evidence>
<dbReference type="InterPro" id="IPR019734">
    <property type="entry name" value="TPR_rpt"/>
</dbReference>
<dbReference type="SUPFAM" id="SSF52047">
    <property type="entry name" value="RNI-like"/>
    <property type="match status" value="1"/>
</dbReference>
<dbReference type="GO" id="GO:0051879">
    <property type="term" value="F:Hsp90 protein binding"/>
    <property type="evidence" value="ECO:0007669"/>
    <property type="project" value="TreeGrafter"/>
</dbReference>
<dbReference type="Gene3D" id="3.80.10.10">
    <property type="entry name" value="Ribonuclease Inhibitor"/>
    <property type="match status" value="1"/>
</dbReference>
<dbReference type="PANTHER" id="PTHR22904">
    <property type="entry name" value="TPR REPEAT CONTAINING PROTEIN"/>
    <property type="match status" value="1"/>
</dbReference>
<dbReference type="STRING" id="1448320.A0A319DIZ2"/>
<dbReference type="Gene3D" id="1.20.1280.50">
    <property type="match status" value="1"/>
</dbReference>
<accession>A0A319DIZ2</accession>
<protein>
    <submittedName>
        <fullName evidence="4">F-box domain protein</fullName>
    </submittedName>
</protein>
<sequence>MARVVIRGEGDSLQQRGQLLFRQGNFQDALGAFTEALSCKGADVMTILDNRAATYIKLTQYDRALNDSRQMIRRDTKDGRGVLRYGQVLLLNGDRDKALKAYGYGLKTLPANHPRRKLVLQMYCKVKERASIKRLDPFGILPVELALMVLQHFTFRELAVLLRVSKGWNQLLAVPELWMQVDFSEARRKVNWRSFRASIHRSRATLTHAVVTNTSAPFLDKILETLGRCPNLGHLEIRDPLYQPIGLYNFLKGATQLRTLIIAKETPVSQEYIAKLLTSLPRLERIEIQNAQPSSEAAVRWPTQLPNLRSIILATETTVSLHGRVPALYIPPTLESMPCPIPNLEELQLISHPKVWAPYYLSFDPIQFSQLRRLDLRGVFLGMFGLPCTLEHLSIHAGAAPTGDTFPFPEKEEPLRLPHLHTLMLRDLVWVTYRTIRTILVDAKAPIQNLVVDRCPQLNYEPLKTVFTENDLNLKELGVPQIPGMNDTTVKCLVETMSNLTALDVSGTEVTGRLLRMLADARSSASDLPRVDHLYIRKCENILYDAITYARTQGINVIR</sequence>
<dbReference type="VEuPathDB" id="FungiDB:BO71DRAFT_126184"/>
<dbReference type="InterPro" id="IPR001810">
    <property type="entry name" value="F-box_dom"/>
</dbReference>
<dbReference type="OrthoDB" id="629492at2759"/>
<evidence type="ECO:0000259" key="3">
    <source>
        <dbReference type="PROSITE" id="PS50181"/>
    </source>
</evidence>
<dbReference type="Proteomes" id="UP000247810">
    <property type="component" value="Unassembled WGS sequence"/>
</dbReference>
<gene>
    <name evidence="4" type="ORF">BO71DRAFT_126184</name>
</gene>
<dbReference type="InterPro" id="IPR036047">
    <property type="entry name" value="F-box-like_dom_sf"/>
</dbReference>
<proteinExistence type="predicted"/>
<dbReference type="Gene3D" id="1.25.40.10">
    <property type="entry name" value="Tetratricopeptide repeat domain"/>
    <property type="match status" value="1"/>
</dbReference>
<dbReference type="SMART" id="SM00028">
    <property type="entry name" value="TPR"/>
    <property type="match status" value="3"/>
</dbReference>
<evidence type="ECO:0000256" key="1">
    <source>
        <dbReference type="ARBA" id="ARBA00022737"/>
    </source>
</evidence>